<dbReference type="RefSeq" id="WP_191827364.1">
    <property type="nucleotide sequence ID" value="NZ_JACYHB010000001.1"/>
</dbReference>
<dbReference type="Proteomes" id="UP000610846">
    <property type="component" value="Unassembled WGS sequence"/>
</dbReference>
<feature type="transmembrane region" description="Helical" evidence="1">
    <location>
        <begin position="42"/>
        <end position="59"/>
    </location>
</feature>
<name>A0A927G6B3_9MICO</name>
<comment type="caution">
    <text evidence="2">The sequence shown here is derived from an EMBL/GenBank/DDBJ whole genome shotgun (WGS) entry which is preliminary data.</text>
</comment>
<accession>A0A927G6B3</accession>
<keyword evidence="1" id="KW-0472">Membrane</keyword>
<reference evidence="2" key="1">
    <citation type="journal article" date="2018" name="Curr. Microbiol.">
        <title>Cellulosimicrobium arenosum sp. nov., Isolated from Marine Sediment Sand.</title>
        <authorList>
            <person name="Oh M."/>
            <person name="Kim J.H."/>
            <person name="Yoon J.H."/>
            <person name="Schumann P."/>
            <person name="Kim W."/>
        </authorList>
    </citation>
    <scope>NUCLEOTIDE SEQUENCE</scope>
    <source>
        <strain evidence="2">KCTC 49039</strain>
    </source>
</reference>
<dbReference type="EMBL" id="JACYHB010000001">
    <property type="protein sequence ID" value="MBD8077806.1"/>
    <property type="molecule type" value="Genomic_DNA"/>
</dbReference>
<dbReference type="AlphaFoldDB" id="A0A927G6B3"/>
<sequence>MTSPRTRWSTLDARTRRAAAPTLVVLAAGAAAVIIGASWEHVLMLCAVAVAVALLWFRVDHGGDATWSRPPDVAREGARRDVSELGWAIVGRDGRVRERAARRVLALAEHQLVRHGVVDGLETPEALDAAARLLGARTSAGLQRVAAGGQTPTPRELQSWLDAIERLAPTPRTTRHEGTPR</sequence>
<reference evidence="2" key="2">
    <citation type="submission" date="2020-09" db="EMBL/GenBank/DDBJ databases">
        <authorList>
            <person name="Yu Y."/>
        </authorList>
    </citation>
    <scope>NUCLEOTIDE SEQUENCE</scope>
    <source>
        <strain evidence="2">KCTC 49039</strain>
    </source>
</reference>
<keyword evidence="1" id="KW-1133">Transmembrane helix</keyword>
<keyword evidence="1" id="KW-0812">Transmembrane</keyword>
<organism evidence="2 3">
    <name type="scientific">Cellulosimicrobium arenosum</name>
    <dbReference type="NCBI Taxonomy" id="2708133"/>
    <lineage>
        <taxon>Bacteria</taxon>
        <taxon>Bacillati</taxon>
        <taxon>Actinomycetota</taxon>
        <taxon>Actinomycetes</taxon>
        <taxon>Micrococcales</taxon>
        <taxon>Promicromonosporaceae</taxon>
        <taxon>Cellulosimicrobium</taxon>
    </lineage>
</organism>
<gene>
    <name evidence="2" type="ORF">IF651_01860</name>
</gene>
<protein>
    <submittedName>
        <fullName evidence="2">Uncharacterized protein</fullName>
    </submittedName>
</protein>
<evidence type="ECO:0000313" key="3">
    <source>
        <dbReference type="Proteomes" id="UP000610846"/>
    </source>
</evidence>
<evidence type="ECO:0000313" key="2">
    <source>
        <dbReference type="EMBL" id="MBD8077806.1"/>
    </source>
</evidence>
<keyword evidence="3" id="KW-1185">Reference proteome</keyword>
<evidence type="ECO:0000256" key="1">
    <source>
        <dbReference type="SAM" id="Phobius"/>
    </source>
</evidence>
<proteinExistence type="predicted"/>